<dbReference type="InterPro" id="IPR017853">
    <property type="entry name" value="GH"/>
</dbReference>
<dbReference type="Proteomes" id="UP001234989">
    <property type="component" value="Chromosome 10"/>
</dbReference>
<protein>
    <recommendedName>
        <fullName evidence="9">Vicianin hydrolase</fullName>
    </recommendedName>
</protein>
<feature type="transmembrane region" description="Helical" evidence="6">
    <location>
        <begin position="21"/>
        <end position="43"/>
    </location>
</feature>
<dbReference type="InterPro" id="IPR018120">
    <property type="entry name" value="Glyco_hydro_1_AS"/>
</dbReference>
<feature type="active site" description="Nucleophile" evidence="4">
    <location>
        <position position="434"/>
    </location>
</feature>
<dbReference type="PANTHER" id="PTHR10353:SF322">
    <property type="entry name" value="VICIANIN HYDROLASE-LIKE"/>
    <property type="match status" value="1"/>
</dbReference>
<evidence type="ECO:0000256" key="4">
    <source>
        <dbReference type="PROSITE-ProRule" id="PRU10055"/>
    </source>
</evidence>
<dbReference type="GO" id="GO:0008422">
    <property type="term" value="F:beta-glucosidase activity"/>
    <property type="evidence" value="ECO:0007669"/>
    <property type="project" value="TreeGrafter"/>
</dbReference>
<dbReference type="Gene3D" id="3.20.20.80">
    <property type="entry name" value="Glycosidases"/>
    <property type="match status" value="1"/>
</dbReference>
<dbReference type="SUPFAM" id="SSF51445">
    <property type="entry name" value="(Trans)glycosidases"/>
    <property type="match status" value="1"/>
</dbReference>
<name>A0AAF0UT36_SOLVR</name>
<keyword evidence="3" id="KW-0326">Glycosidase</keyword>
<keyword evidence="6" id="KW-0472">Membrane</keyword>
<feature type="non-terminal residue" evidence="7">
    <location>
        <position position="1"/>
    </location>
</feature>
<dbReference type="PANTHER" id="PTHR10353">
    <property type="entry name" value="GLYCOSYL HYDROLASE"/>
    <property type="match status" value="1"/>
</dbReference>
<evidence type="ECO:0000313" key="8">
    <source>
        <dbReference type="Proteomes" id="UP001234989"/>
    </source>
</evidence>
<reference evidence="7" key="1">
    <citation type="submission" date="2023-08" db="EMBL/GenBank/DDBJ databases">
        <title>A de novo genome assembly of Solanum verrucosum Schlechtendal, a Mexican diploid species geographically isolated from the other diploid A-genome species in potato relatives.</title>
        <authorList>
            <person name="Hosaka K."/>
        </authorList>
    </citation>
    <scope>NUCLEOTIDE SEQUENCE</scope>
    <source>
        <tissue evidence="7">Young leaves</tissue>
    </source>
</reference>
<accession>A0AAF0UT36</accession>
<dbReference type="PROSITE" id="PS00572">
    <property type="entry name" value="GLYCOSYL_HYDROL_F1_1"/>
    <property type="match status" value="1"/>
</dbReference>
<evidence type="ECO:0000256" key="1">
    <source>
        <dbReference type="ARBA" id="ARBA00010838"/>
    </source>
</evidence>
<evidence type="ECO:0008006" key="9">
    <source>
        <dbReference type="Google" id="ProtNLM"/>
    </source>
</evidence>
<keyword evidence="8" id="KW-1185">Reference proteome</keyword>
<evidence type="ECO:0000256" key="6">
    <source>
        <dbReference type="SAM" id="Phobius"/>
    </source>
</evidence>
<dbReference type="Pfam" id="PF00232">
    <property type="entry name" value="Glyco_hydro_1"/>
    <property type="match status" value="1"/>
</dbReference>
<dbReference type="InterPro" id="IPR001360">
    <property type="entry name" value="Glyco_hydro_1"/>
</dbReference>
<evidence type="ECO:0000313" key="7">
    <source>
        <dbReference type="EMBL" id="WMV50636.1"/>
    </source>
</evidence>
<keyword evidence="6" id="KW-0812">Transmembrane</keyword>
<comment type="similarity">
    <text evidence="1 5">Belongs to the glycosyl hydrolase 1 family.</text>
</comment>
<organism evidence="7 8">
    <name type="scientific">Solanum verrucosum</name>
    <dbReference type="NCBI Taxonomy" id="315347"/>
    <lineage>
        <taxon>Eukaryota</taxon>
        <taxon>Viridiplantae</taxon>
        <taxon>Streptophyta</taxon>
        <taxon>Embryophyta</taxon>
        <taxon>Tracheophyta</taxon>
        <taxon>Spermatophyta</taxon>
        <taxon>Magnoliopsida</taxon>
        <taxon>eudicotyledons</taxon>
        <taxon>Gunneridae</taxon>
        <taxon>Pentapetalae</taxon>
        <taxon>asterids</taxon>
        <taxon>lamiids</taxon>
        <taxon>Solanales</taxon>
        <taxon>Solanaceae</taxon>
        <taxon>Solanoideae</taxon>
        <taxon>Solaneae</taxon>
        <taxon>Solanum</taxon>
    </lineage>
</organism>
<dbReference type="FunFam" id="3.20.20.80:FF:000020">
    <property type="entry name" value="Beta-glucosidase 12"/>
    <property type="match status" value="1"/>
</dbReference>
<keyword evidence="2" id="KW-0378">Hydrolase</keyword>
<evidence type="ECO:0000256" key="2">
    <source>
        <dbReference type="ARBA" id="ARBA00022801"/>
    </source>
</evidence>
<dbReference type="PRINTS" id="PR00131">
    <property type="entry name" value="GLHYDRLASE1"/>
</dbReference>
<keyword evidence="6" id="KW-1133">Transmembrane helix</keyword>
<evidence type="ECO:0000256" key="3">
    <source>
        <dbReference type="ARBA" id="ARBA00023295"/>
    </source>
</evidence>
<gene>
    <name evidence="7" type="ORF">MTR67_044021</name>
</gene>
<evidence type="ECO:0000256" key="5">
    <source>
        <dbReference type="RuleBase" id="RU003690"/>
    </source>
</evidence>
<proteinExistence type="inferred from homology"/>
<sequence>GITQSVRQKLERQPTIAMRNLLSFCIFFLIALANLFALTRAAIPAKRFYAPFNRTSFPPDFVFGASSAAYQIEGEALKGGRGPSIWDTFTRQHPEKIVDASTADVAVDFYHRYKEDIQLLKQVGLRAFRMSISWSRILPYGKVSKGVNPEGIKFYNDVFNELIANGIIPFVTLFHWDTPQALEDEYKGFLSSKIAKDYGDFVDICFKEFGDRVKHWITLNEPLSYSMNGYTKGTFAPGRCSKYVGNCTEGNSATEPYIVAHNLLLAHATAVKIYRDKYQKSQKGQIGVTLVTHMFVPKINTPQGLKAPLRALDFMLGWFLDPITYGDYPASMRAMVGRRLPRFTVEESKLVKGSMDFLGVNYYTTYYASPLLSVNKVNLSYTTDNHADLSPLKDGKPIGTPTALDWLFIYPKGIYGLMLHIKEKYNNPPIYITENGMAEANNSTMSLKESLNDDMRIKYYEGHLLFLSKAIKAGANVKGHFVWSLLDDYEWDAGFTVRFGLTFVDYKNGLKRYHKKSSYWYKKFLLYTGL</sequence>
<dbReference type="GO" id="GO:0005975">
    <property type="term" value="P:carbohydrate metabolic process"/>
    <property type="evidence" value="ECO:0007669"/>
    <property type="project" value="InterPro"/>
</dbReference>
<dbReference type="EMBL" id="CP133621">
    <property type="protein sequence ID" value="WMV50636.1"/>
    <property type="molecule type" value="Genomic_DNA"/>
</dbReference>
<dbReference type="AlphaFoldDB" id="A0AAF0UT36"/>